<dbReference type="Gene3D" id="2.170.130.10">
    <property type="entry name" value="TonB-dependent receptor, plug domain"/>
    <property type="match status" value="1"/>
</dbReference>
<evidence type="ECO:0000256" key="4">
    <source>
        <dbReference type="ARBA" id="ARBA00022692"/>
    </source>
</evidence>
<dbReference type="InterPro" id="IPR008969">
    <property type="entry name" value="CarboxyPept-like_regulatory"/>
</dbReference>
<dbReference type="InterPro" id="IPR023997">
    <property type="entry name" value="TonB-dep_OMP_SusC/RagA_CS"/>
</dbReference>
<keyword evidence="6 7" id="KW-0998">Cell outer membrane</keyword>
<sequence>MFFLGFLSFSYAQEKEIEGKVVDDKNFPLVDAYIFVTGKNEGVYTKEDGTYQIKAKPGDEINFEYIGFNPVKKKVTEKTSVINVTMKSGVVLDEVVTTGYQKTDRKLFAGAATKIKADDAKIDGMVDVGRMMEGRAAGVSVQNVSGTFGAAPKIRVRGASSIYGDTKPLWVVDGVVLEDVVDVSPDQLSSGDISTLISSSVAGLNAEDIESFQILKDASATALYGARAMNGVIVITTKNGSSGKVNIDVKSEFSIKARPRYSQYDILNSQDQMSVFMDMDRKGWLTHADMMRSKDAGVFFQMYDAINEYKKQNGYGLINYPTFRAEYLRNYEYVNTDWFDLLFNNSLQQNHSISFKGGSKKSKFYASTSYLHDEGWSIADKVERYTVNMKGTFDINDKLSLGISSKGSYRDQKAPGTFGRESNAVTGTYSREFDINPFSYALNTSRTVTPFEKDGSYRYNRMNYAKFNILEEFKNNYVNLNVLDFNIQGNLDYKINKKLSYSFVGNIRYVKSTSEHRVTAQSNVARAYRSNEDSTIEDNNPYLWSDPEKPNKRPIVVLPKGGFYNREDHLLKNFYFRNILEYKDTYNDAHSVNAIFGQEIKSADRNTTGFEGYGIQYDRGNTVFTDPNLMKKLTQSGFPYFGISNSYDRFAAFFANGAYSYLGKYIFNATVRLDGSNKLGSAKDARWLPTWNVSGRWNAKDEKFLQDVDWLSQLNLRATYGLTASMGPATNSRAVFRSGITVAPFPDEVQNGLRVASLMNSELTWEKQYELNVGFDLGVFNNRLSVSADFYKRNGFDLIASVKTSGIGGELWKLANYADMKSHGFEFSLNSRNIKNDDFSWNTDLTFAYNKNEITKLYGEPSILGLTRAEGAAKLGGPVRGIYSIPFAGLDSQGIPTFYTQDGSISKKIFFQDTKVDHLIYEGSVDPKVTGGFSNKFKYKAFALNVFCTYQFGNKIRVYPSFHASYSDLDAMPKDFKNRWLMSGDENKTNIPTILSKRYYELYGGNSMEATYNAFNYSDQRVAKGDFVRLKEVSLSYDLPKKIVQKSGVSNANIRLSGSNLWLIYSDKALQGQDPEFFGAGGVALPVAKQYTVTLRLSL</sequence>
<dbReference type="OrthoDB" id="9768177at2"/>
<dbReference type="InterPro" id="IPR023996">
    <property type="entry name" value="TonB-dep_OMP_SusC/RagA"/>
</dbReference>
<dbReference type="PROSITE" id="PS52016">
    <property type="entry name" value="TONB_DEPENDENT_REC_3"/>
    <property type="match status" value="1"/>
</dbReference>
<keyword evidence="4 7" id="KW-0812">Transmembrane</keyword>
<accession>A0A410JPW0</accession>
<dbReference type="InterPro" id="IPR037066">
    <property type="entry name" value="Plug_dom_sf"/>
</dbReference>
<dbReference type="EMBL" id="CP035107">
    <property type="protein sequence ID" value="QAR30141.1"/>
    <property type="molecule type" value="Genomic_DNA"/>
</dbReference>
<protein>
    <submittedName>
        <fullName evidence="9">SusC/RagA family TonB-linked outer membrane protein</fullName>
    </submittedName>
</protein>
<evidence type="ECO:0000256" key="1">
    <source>
        <dbReference type="ARBA" id="ARBA00004571"/>
    </source>
</evidence>
<keyword evidence="2 7" id="KW-0813">Transport</keyword>
<dbReference type="GO" id="GO:0009279">
    <property type="term" value="C:cell outer membrane"/>
    <property type="evidence" value="ECO:0007669"/>
    <property type="project" value="UniProtKB-SubCell"/>
</dbReference>
<evidence type="ECO:0000313" key="10">
    <source>
        <dbReference type="Proteomes" id="UP000287701"/>
    </source>
</evidence>
<dbReference type="RefSeq" id="WP_128500648.1">
    <property type="nucleotide sequence ID" value="NZ_CP035107.1"/>
</dbReference>
<dbReference type="NCBIfam" id="TIGR04057">
    <property type="entry name" value="SusC_RagA_signa"/>
    <property type="match status" value="1"/>
</dbReference>
<evidence type="ECO:0000256" key="6">
    <source>
        <dbReference type="ARBA" id="ARBA00023237"/>
    </source>
</evidence>
<dbReference type="Pfam" id="PF07715">
    <property type="entry name" value="Plug"/>
    <property type="match status" value="1"/>
</dbReference>
<dbReference type="SUPFAM" id="SSF56935">
    <property type="entry name" value="Porins"/>
    <property type="match status" value="1"/>
</dbReference>
<organism evidence="9 10">
    <name type="scientific">Ornithobacterium rhinotracheale</name>
    <dbReference type="NCBI Taxonomy" id="28251"/>
    <lineage>
        <taxon>Bacteria</taxon>
        <taxon>Pseudomonadati</taxon>
        <taxon>Bacteroidota</taxon>
        <taxon>Flavobacteriia</taxon>
        <taxon>Flavobacteriales</taxon>
        <taxon>Weeksellaceae</taxon>
        <taxon>Ornithobacterium</taxon>
    </lineage>
</organism>
<evidence type="ECO:0000256" key="3">
    <source>
        <dbReference type="ARBA" id="ARBA00022452"/>
    </source>
</evidence>
<dbReference type="Gene3D" id="2.40.170.20">
    <property type="entry name" value="TonB-dependent receptor, beta-barrel domain"/>
    <property type="match status" value="1"/>
</dbReference>
<dbReference type="Pfam" id="PF13715">
    <property type="entry name" value="CarbopepD_reg_2"/>
    <property type="match status" value="1"/>
</dbReference>
<evidence type="ECO:0000256" key="7">
    <source>
        <dbReference type="PROSITE-ProRule" id="PRU01360"/>
    </source>
</evidence>
<proteinExistence type="inferred from homology"/>
<dbReference type="AlphaFoldDB" id="A0A410JPW0"/>
<dbReference type="Gene3D" id="2.60.40.1120">
    <property type="entry name" value="Carboxypeptidase-like, regulatory domain"/>
    <property type="match status" value="1"/>
</dbReference>
<gene>
    <name evidence="9" type="ORF">EQP59_01580</name>
</gene>
<evidence type="ECO:0000256" key="2">
    <source>
        <dbReference type="ARBA" id="ARBA00022448"/>
    </source>
</evidence>
<reference evidence="9 10" key="1">
    <citation type="submission" date="2019-01" db="EMBL/GenBank/DDBJ databases">
        <title>Whole Genome of Ornithobacterium rhinotracheale FARPER-174b.</title>
        <authorList>
            <person name="Tataje-Lavanda L.A."/>
            <person name="Montalvan A."/>
            <person name="Montesinos R."/>
            <person name="Zimic M."/>
            <person name="Fernandez-Sanchez M."/>
            <person name="Fernandez-Diaz M."/>
        </authorList>
    </citation>
    <scope>NUCLEOTIDE SEQUENCE [LARGE SCALE GENOMIC DNA]</scope>
    <source>
        <strain evidence="9 10">FARPER-174b</strain>
    </source>
</reference>
<comment type="subcellular location">
    <subcellularLocation>
        <location evidence="1 7">Cell outer membrane</location>
        <topology evidence="1 7">Multi-pass membrane protein</topology>
    </subcellularLocation>
</comment>
<dbReference type="InterPro" id="IPR039426">
    <property type="entry name" value="TonB-dep_rcpt-like"/>
</dbReference>
<dbReference type="InterPro" id="IPR036942">
    <property type="entry name" value="Beta-barrel_TonB_sf"/>
</dbReference>
<feature type="domain" description="TonB-dependent receptor plug" evidence="8">
    <location>
        <begin position="110"/>
        <end position="232"/>
    </location>
</feature>
<comment type="similarity">
    <text evidence="7">Belongs to the TonB-dependent receptor family.</text>
</comment>
<dbReference type="SUPFAM" id="SSF49464">
    <property type="entry name" value="Carboxypeptidase regulatory domain-like"/>
    <property type="match status" value="1"/>
</dbReference>
<evidence type="ECO:0000313" key="9">
    <source>
        <dbReference type="EMBL" id="QAR30141.1"/>
    </source>
</evidence>
<evidence type="ECO:0000259" key="8">
    <source>
        <dbReference type="Pfam" id="PF07715"/>
    </source>
</evidence>
<evidence type="ECO:0000256" key="5">
    <source>
        <dbReference type="ARBA" id="ARBA00023136"/>
    </source>
</evidence>
<dbReference type="Proteomes" id="UP000287701">
    <property type="component" value="Chromosome"/>
</dbReference>
<dbReference type="InterPro" id="IPR012910">
    <property type="entry name" value="Plug_dom"/>
</dbReference>
<name>A0A410JPW0_ORNRH</name>
<dbReference type="NCBIfam" id="TIGR04056">
    <property type="entry name" value="OMP_RagA_SusC"/>
    <property type="match status" value="1"/>
</dbReference>
<keyword evidence="3 7" id="KW-1134">Transmembrane beta strand</keyword>
<keyword evidence="5 7" id="KW-0472">Membrane</keyword>